<proteinExistence type="predicted"/>
<comment type="caution">
    <text evidence="1">The sequence shown here is derived from an EMBL/GenBank/DDBJ whole genome shotgun (WGS) entry which is preliminary data.</text>
</comment>
<name>A0ABD3NNV8_9STRA</name>
<gene>
    <name evidence="1" type="ORF">ACHAWO_006347</name>
</gene>
<evidence type="ECO:0000313" key="2">
    <source>
        <dbReference type="Proteomes" id="UP001530400"/>
    </source>
</evidence>
<evidence type="ECO:0000313" key="1">
    <source>
        <dbReference type="EMBL" id="KAL3776993.1"/>
    </source>
</evidence>
<accession>A0ABD3NNV8</accession>
<sequence length="109" mass="11734">MFGNSPLFVIVGPPRKFMGFDCCVVLRREIVGTADVVGGGSDENQATGNSGVKTWKIGLVPSHTITHPKLIGYYEGVETLEGEPPVEGWKVPGSVKKIGGLRIISMYEE</sequence>
<dbReference type="EMBL" id="JALLPJ020001072">
    <property type="protein sequence ID" value="KAL3776993.1"/>
    <property type="molecule type" value="Genomic_DNA"/>
</dbReference>
<dbReference type="AlphaFoldDB" id="A0ABD3NNV8"/>
<reference evidence="1 2" key="1">
    <citation type="submission" date="2024-10" db="EMBL/GenBank/DDBJ databases">
        <title>Updated reference genomes for cyclostephanoid diatoms.</title>
        <authorList>
            <person name="Roberts W.R."/>
            <person name="Alverson A.J."/>
        </authorList>
    </citation>
    <scope>NUCLEOTIDE SEQUENCE [LARGE SCALE GENOMIC DNA]</scope>
    <source>
        <strain evidence="1 2">AJA010-31</strain>
    </source>
</reference>
<keyword evidence="2" id="KW-1185">Reference proteome</keyword>
<organism evidence="1 2">
    <name type="scientific">Cyclotella atomus</name>
    <dbReference type="NCBI Taxonomy" id="382360"/>
    <lineage>
        <taxon>Eukaryota</taxon>
        <taxon>Sar</taxon>
        <taxon>Stramenopiles</taxon>
        <taxon>Ochrophyta</taxon>
        <taxon>Bacillariophyta</taxon>
        <taxon>Coscinodiscophyceae</taxon>
        <taxon>Thalassiosirophycidae</taxon>
        <taxon>Stephanodiscales</taxon>
        <taxon>Stephanodiscaceae</taxon>
        <taxon>Cyclotella</taxon>
    </lineage>
</organism>
<dbReference type="Proteomes" id="UP001530400">
    <property type="component" value="Unassembled WGS sequence"/>
</dbReference>
<protein>
    <submittedName>
        <fullName evidence="1">Uncharacterized protein</fullName>
    </submittedName>
</protein>